<keyword evidence="4 7" id="KW-1133">Transmembrane helix</keyword>
<evidence type="ECO:0000256" key="7">
    <source>
        <dbReference type="SAM" id="Phobius"/>
    </source>
</evidence>
<feature type="transmembrane region" description="Helical" evidence="7">
    <location>
        <begin position="265"/>
        <end position="292"/>
    </location>
</feature>
<feature type="transmembrane region" description="Helical" evidence="7">
    <location>
        <begin position="179"/>
        <end position="199"/>
    </location>
</feature>
<dbReference type="AlphaFoldDB" id="A0A6P8HZH7"/>
<evidence type="ECO:0000256" key="2">
    <source>
        <dbReference type="ARBA" id="ARBA00022475"/>
    </source>
</evidence>
<organism evidence="9 10">
    <name type="scientific">Actinia tenebrosa</name>
    <name type="common">Australian red waratah sea anemone</name>
    <dbReference type="NCBI Taxonomy" id="6105"/>
    <lineage>
        <taxon>Eukaryota</taxon>
        <taxon>Metazoa</taxon>
        <taxon>Cnidaria</taxon>
        <taxon>Anthozoa</taxon>
        <taxon>Hexacorallia</taxon>
        <taxon>Actiniaria</taxon>
        <taxon>Actiniidae</taxon>
        <taxon>Actinia</taxon>
    </lineage>
</organism>
<dbReference type="PROSITE" id="PS50262">
    <property type="entry name" value="G_PROTEIN_RECEP_F1_2"/>
    <property type="match status" value="1"/>
</dbReference>
<dbReference type="Gene3D" id="1.20.1070.10">
    <property type="entry name" value="Rhodopsin 7-helix transmembrane proteins"/>
    <property type="match status" value="1"/>
</dbReference>
<keyword evidence="2" id="KW-1003">Cell membrane</keyword>
<dbReference type="SMART" id="SM01381">
    <property type="entry name" value="7TM_GPCR_Srsx"/>
    <property type="match status" value="1"/>
</dbReference>
<keyword evidence="6" id="KW-0807">Transducer</keyword>
<evidence type="ECO:0000256" key="1">
    <source>
        <dbReference type="ARBA" id="ARBA00004651"/>
    </source>
</evidence>
<dbReference type="PROSITE" id="PS00237">
    <property type="entry name" value="G_PROTEIN_RECEP_F1_1"/>
    <property type="match status" value="1"/>
</dbReference>
<feature type="transmembrane region" description="Helical" evidence="7">
    <location>
        <begin position="30"/>
        <end position="57"/>
    </location>
</feature>
<name>A0A6P8HZH7_ACTTE</name>
<evidence type="ECO:0000256" key="4">
    <source>
        <dbReference type="ARBA" id="ARBA00022989"/>
    </source>
</evidence>
<dbReference type="SUPFAM" id="SSF81321">
    <property type="entry name" value="Family A G protein-coupled receptor-like"/>
    <property type="match status" value="1"/>
</dbReference>
<gene>
    <name evidence="10" type="primary">LOC116296856</name>
</gene>
<reference evidence="10" key="1">
    <citation type="submission" date="2025-08" db="UniProtKB">
        <authorList>
            <consortium name="RefSeq"/>
        </authorList>
    </citation>
    <scope>IDENTIFICATION</scope>
    <source>
        <tissue evidence="10">Tentacle</tissue>
    </source>
</reference>
<keyword evidence="3 6" id="KW-0812">Transmembrane</keyword>
<dbReference type="CDD" id="cd00637">
    <property type="entry name" value="7tm_classA_rhodopsin-like"/>
    <property type="match status" value="1"/>
</dbReference>
<evidence type="ECO:0000256" key="6">
    <source>
        <dbReference type="RuleBase" id="RU000688"/>
    </source>
</evidence>
<feature type="transmembrane region" description="Helical" evidence="7">
    <location>
        <begin position="115"/>
        <end position="132"/>
    </location>
</feature>
<dbReference type="Pfam" id="PF00001">
    <property type="entry name" value="7tm_1"/>
    <property type="match status" value="1"/>
</dbReference>
<feature type="transmembrane region" description="Helical" evidence="7">
    <location>
        <begin position="69"/>
        <end position="95"/>
    </location>
</feature>
<dbReference type="OrthoDB" id="5954506at2759"/>
<keyword evidence="9" id="KW-1185">Reference proteome</keyword>
<feature type="domain" description="G-protein coupled receptors family 1 profile" evidence="8">
    <location>
        <begin position="50"/>
        <end position="318"/>
    </location>
</feature>
<keyword evidence="5 7" id="KW-0472">Membrane</keyword>
<evidence type="ECO:0000313" key="9">
    <source>
        <dbReference type="Proteomes" id="UP000515163"/>
    </source>
</evidence>
<comment type="subcellular location">
    <subcellularLocation>
        <location evidence="1">Cell membrane</location>
        <topology evidence="1">Multi-pass membrane protein</topology>
    </subcellularLocation>
</comment>
<dbReference type="GeneID" id="116296856"/>
<accession>A0A6P8HZH7</accession>
<proteinExistence type="inferred from homology"/>
<dbReference type="FunCoup" id="A0A6P8HZH7">
    <property type="interactions" value="693"/>
</dbReference>
<dbReference type="PANTHER" id="PTHR22750">
    <property type="entry name" value="G-PROTEIN COUPLED RECEPTOR"/>
    <property type="match status" value="1"/>
</dbReference>
<dbReference type="InterPro" id="IPR017452">
    <property type="entry name" value="GPCR_Rhodpsn_7TM"/>
</dbReference>
<dbReference type="KEGG" id="aten:116296856"/>
<dbReference type="InterPro" id="IPR000276">
    <property type="entry name" value="GPCR_Rhodpsn"/>
</dbReference>
<dbReference type="GO" id="GO:0004930">
    <property type="term" value="F:G protein-coupled receptor activity"/>
    <property type="evidence" value="ECO:0007669"/>
    <property type="project" value="UniProtKB-KW"/>
</dbReference>
<dbReference type="InParanoid" id="A0A6P8HZH7"/>
<dbReference type="GO" id="GO:0005886">
    <property type="term" value="C:plasma membrane"/>
    <property type="evidence" value="ECO:0007669"/>
    <property type="project" value="UniProtKB-SubCell"/>
</dbReference>
<evidence type="ECO:0000259" key="8">
    <source>
        <dbReference type="PROSITE" id="PS50262"/>
    </source>
</evidence>
<sequence length="358" mass="40155">MFNESLTNTEDNIRVCFSLKVNFDITGSVYTAHIITLVANSLTAPTAIFGNLLVLIAVLRTKSLYSPSIVLLCCLALSDLMVGLVAQPCFVAHKIGELTDNINIYCITRVVSETAGFVTVGVSTLTLTAISVERYLALKLHLRYREVITCKKVLVVAISFWLIVLLLWGVRFVAHNKTFDAVVVLLLLMALGLTLGCYYQIFKTVRRHENEIKCQTTTQNESISGTTSGQRENRIVRNSSCAQPPETEARKSRRRMLRYKKSTSAMVYILGVFIVCYVPILIVNISIIIRGYTKSEKIAYVYTSTILLMNSSVNPIIYCWRISDIRRAVKSTINKLVRVYDVSESVHFSVERSATIAR</sequence>
<feature type="transmembrane region" description="Helical" evidence="7">
    <location>
        <begin position="298"/>
        <end position="320"/>
    </location>
</feature>
<evidence type="ECO:0000256" key="5">
    <source>
        <dbReference type="ARBA" id="ARBA00023136"/>
    </source>
</evidence>
<dbReference type="Proteomes" id="UP000515163">
    <property type="component" value="Unplaced"/>
</dbReference>
<dbReference type="RefSeq" id="XP_031560823.1">
    <property type="nucleotide sequence ID" value="XM_031704963.1"/>
</dbReference>
<dbReference type="PRINTS" id="PR00237">
    <property type="entry name" value="GPCRRHODOPSN"/>
</dbReference>
<protein>
    <submittedName>
        <fullName evidence="10">Cannabinoid receptor 1-like</fullName>
    </submittedName>
</protein>
<feature type="transmembrane region" description="Helical" evidence="7">
    <location>
        <begin position="153"/>
        <end position="173"/>
    </location>
</feature>
<comment type="similarity">
    <text evidence="6">Belongs to the G-protein coupled receptor 1 family.</text>
</comment>
<evidence type="ECO:0000313" key="10">
    <source>
        <dbReference type="RefSeq" id="XP_031560823.1"/>
    </source>
</evidence>
<keyword evidence="6" id="KW-0297">G-protein coupled receptor</keyword>
<keyword evidence="6" id="KW-0675">Receptor</keyword>
<evidence type="ECO:0000256" key="3">
    <source>
        <dbReference type="ARBA" id="ARBA00022692"/>
    </source>
</evidence>